<dbReference type="GO" id="GO:0005829">
    <property type="term" value="C:cytosol"/>
    <property type="evidence" value="ECO:0007669"/>
    <property type="project" value="TreeGrafter"/>
</dbReference>
<evidence type="ECO:0000256" key="10">
    <source>
        <dbReference type="ARBA" id="ARBA00022840"/>
    </source>
</evidence>
<evidence type="ECO:0000256" key="7">
    <source>
        <dbReference type="ARBA" id="ARBA00022679"/>
    </source>
</evidence>
<dbReference type="SMART" id="SM00072">
    <property type="entry name" value="GuKc"/>
    <property type="match status" value="1"/>
</dbReference>
<dbReference type="AlphaFoldDB" id="A0A8J2VIK8"/>
<dbReference type="Gene3D" id="3.30.63.10">
    <property type="entry name" value="Guanylate Kinase phosphate binding domain"/>
    <property type="match status" value="1"/>
</dbReference>
<comment type="catalytic activity">
    <reaction evidence="12 13">
        <text>GMP + ATP = GDP + ADP</text>
        <dbReference type="Rhea" id="RHEA:20780"/>
        <dbReference type="ChEBI" id="CHEBI:30616"/>
        <dbReference type="ChEBI" id="CHEBI:58115"/>
        <dbReference type="ChEBI" id="CHEBI:58189"/>
        <dbReference type="ChEBI" id="CHEBI:456216"/>
        <dbReference type="EC" id="2.7.4.8"/>
    </reaction>
</comment>
<name>A0A8J2VIK8_9BACL</name>
<dbReference type="GO" id="GO:0005524">
    <property type="term" value="F:ATP binding"/>
    <property type="evidence" value="ECO:0007669"/>
    <property type="project" value="UniProtKB-UniRule"/>
</dbReference>
<evidence type="ECO:0000313" key="15">
    <source>
        <dbReference type="EMBL" id="GGE16901.1"/>
    </source>
</evidence>
<reference evidence="15" key="1">
    <citation type="journal article" date="2014" name="Int. J. Syst. Evol. Microbiol.">
        <title>Complete genome sequence of Corynebacterium casei LMG S-19264T (=DSM 44701T), isolated from a smear-ripened cheese.</title>
        <authorList>
            <consortium name="US DOE Joint Genome Institute (JGI-PGF)"/>
            <person name="Walter F."/>
            <person name="Albersmeier A."/>
            <person name="Kalinowski J."/>
            <person name="Ruckert C."/>
        </authorList>
    </citation>
    <scope>NUCLEOTIDE SEQUENCE</scope>
    <source>
        <strain evidence="15">CGMCC 1.15179</strain>
    </source>
</reference>
<evidence type="ECO:0000256" key="5">
    <source>
        <dbReference type="ARBA" id="ARBA00016296"/>
    </source>
</evidence>
<dbReference type="PROSITE" id="PS50052">
    <property type="entry name" value="GUANYLATE_KINASE_2"/>
    <property type="match status" value="1"/>
</dbReference>
<dbReference type="PANTHER" id="PTHR23117">
    <property type="entry name" value="GUANYLATE KINASE-RELATED"/>
    <property type="match status" value="1"/>
</dbReference>
<keyword evidence="10 13" id="KW-0067">ATP-binding</keyword>
<gene>
    <name evidence="13 15" type="primary">gmk</name>
    <name evidence="15" type="ORF">GCM10011571_18230</name>
</gene>
<comment type="subcellular location">
    <subcellularLocation>
        <location evidence="2 13">Cytoplasm</location>
    </subcellularLocation>
</comment>
<dbReference type="PANTHER" id="PTHR23117:SF13">
    <property type="entry name" value="GUANYLATE KINASE"/>
    <property type="match status" value="1"/>
</dbReference>
<evidence type="ECO:0000256" key="12">
    <source>
        <dbReference type="ARBA" id="ARBA00048594"/>
    </source>
</evidence>
<comment type="function">
    <text evidence="1 13">Essential for recycling GMP and indirectly, cGMP.</text>
</comment>
<protein>
    <recommendedName>
        <fullName evidence="5 13">Guanylate kinase</fullName>
        <ecNumber evidence="4 13">2.7.4.8</ecNumber>
    </recommendedName>
    <alternativeName>
        <fullName evidence="11 13">GMP kinase</fullName>
    </alternativeName>
</protein>
<dbReference type="InterPro" id="IPR020590">
    <property type="entry name" value="Guanylate_kinase_CS"/>
</dbReference>
<dbReference type="NCBIfam" id="TIGR03263">
    <property type="entry name" value="guanyl_kin"/>
    <property type="match status" value="1"/>
</dbReference>
<evidence type="ECO:0000256" key="8">
    <source>
        <dbReference type="ARBA" id="ARBA00022741"/>
    </source>
</evidence>
<evidence type="ECO:0000256" key="13">
    <source>
        <dbReference type="HAMAP-Rule" id="MF_00328"/>
    </source>
</evidence>
<evidence type="ECO:0000256" key="6">
    <source>
        <dbReference type="ARBA" id="ARBA00022490"/>
    </source>
</evidence>
<dbReference type="FunFam" id="3.30.63.10:FF:000002">
    <property type="entry name" value="Guanylate kinase 1"/>
    <property type="match status" value="1"/>
</dbReference>
<comment type="caution">
    <text evidence="15">The sequence shown here is derived from an EMBL/GenBank/DDBJ whole genome shotgun (WGS) entry which is preliminary data.</text>
</comment>
<keyword evidence="16" id="KW-1185">Reference proteome</keyword>
<evidence type="ECO:0000256" key="11">
    <source>
        <dbReference type="ARBA" id="ARBA00030128"/>
    </source>
</evidence>
<dbReference type="Gene3D" id="3.40.50.300">
    <property type="entry name" value="P-loop containing nucleotide triphosphate hydrolases"/>
    <property type="match status" value="1"/>
</dbReference>
<reference evidence="15" key="2">
    <citation type="submission" date="2020-09" db="EMBL/GenBank/DDBJ databases">
        <authorList>
            <person name="Sun Q."/>
            <person name="Zhou Y."/>
        </authorList>
    </citation>
    <scope>NUCLEOTIDE SEQUENCE</scope>
    <source>
        <strain evidence="15">CGMCC 1.15179</strain>
    </source>
</reference>
<evidence type="ECO:0000256" key="1">
    <source>
        <dbReference type="ARBA" id="ARBA00003531"/>
    </source>
</evidence>
<dbReference type="RefSeq" id="WP_188647562.1">
    <property type="nucleotide sequence ID" value="NZ_BMHQ01000005.1"/>
</dbReference>
<dbReference type="InterPro" id="IPR017665">
    <property type="entry name" value="Guanylate_kinase"/>
</dbReference>
<keyword evidence="8 13" id="KW-0547">Nucleotide-binding</keyword>
<dbReference type="SUPFAM" id="SSF52540">
    <property type="entry name" value="P-loop containing nucleoside triphosphate hydrolases"/>
    <property type="match status" value="1"/>
</dbReference>
<evidence type="ECO:0000313" key="16">
    <source>
        <dbReference type="Proteomes" id="UP000625210"/>
    </source>
</evidence>
<dbReference type="FunFam" id="3.40.50.300:FF:000855">
    <property type="entry name" value="Guanylate kinase"/>
    <property type="match status" value="1"/>
</dbReference>
<sequence length="207" mass="23831">MGITDKSKGLLIVLSGPSGAGKGTVCSALRNRLPDLTYSVSATTRQPREGEVNGVNYFFKSHAEFERMIEEGKLLEWAKYVNNYYGTPREFVEEKLEEGKDVLLEIEVQGARQVKEQFPQGVFIFLLPPSMQELRERIRNRGTETEESLHNRMKAAENELKQVEYYDYVVVNDVVEDACDRIRAILVAEHSRKDRFLENHPDWLEGF</sequence>
<dbReference type="Pfam" id="PF00625">
    <property type="entry name" value="Guanylate_kin"/>
    <property type="match status" value="1"/>
</dbReference>
<accession>A0A8J2VIK8</accession>
<dbReference type="InterPro" id="IPR008145">
    <property type="entry name" value="GK/Ca_channel_bsu"/>
</dbReference>
<dbReference type="PROSITE" id="PS00856">
    <property type="entry name" value="GUANYLATE_KINASE_1"/>
    <property type="match status" value="1"/>
</dbReference>
<keyword evidence="6 13" id="KW-0963">Cytoplasm</keyword>
<evidence type="ECO:0000256" key="3">
    <source>
        <dbReference type="ARBA" id="ARBA00005790"/>
    </source>
</evidence>
<dbReference type="GO" id="GO:0004385">
    <property type="term" value="F:GMP kinase activity"/>
    <property type="evidence" value="ECO:0007669"/>
    <property type="project" value="UniProtKB-UniRule"/>
</dbReference>
<feature type="binding site" evidence="13">
    <location>
        <begin position="16"/>
        <end position="23"/>
    </location>
    <ligand>
        <name>ATP</name>
        <dbReference type="ChEBI" id="CHEBI:30616"/>
    </ligand>
</feature>
<evidence type="ECO:0000256" key="9">
    <source>
        <dbReference type="ARBA" id="ARBA00022777"/>
    </source>
</evidence>
<dbReference type="HAMAP" id="MF_00328">
    <property type="entry name" value="Guanylate_kinase"/>
    <property type="match status" value="1"/>
</dbReference>
<dbReference type="InterPro" id="IPR027417">
    <property type="entry name" value="P-loop_NTPase"/>
</dbReference>
<organism evidence="15 16">
    <name type="scientific">Marinithermofilum abyssi</name>
    <dbReference type="NCBI Taxonomy" id="1571185"/>
    <lineage>
        <taxon>Bacteria</taxon>
        <taxon>Bacillati</taxon>
        <taxon>Bacillota</taxon>
        <taxon>Bacilli</taxon>
        <taxon>Bacillales</taxon>
        <taxon>Thermoactinomycetaceae</taxon>
        <taxon>Marinithermofilum</taxon>
    </lineage>
</organism>
<evidence type="ECO:0000259" key="14">
    <source>
        <dbReference type="PROSITE" id="PS50052"/>
    </source>
</evidence>
<dbReference type="Proteomes" id="UP000625210">
    <property type="component" value="Unassembled WGS sequence"/>
</dbReference>
<evidence type="ECO:0000256" key="4">
    <source>
        <dbReference type="ARBA" id="ARBA00012961"/>
    </source>
</evidence>
<dbReference type="InterPro" id="IPR008144">
    <property type="entry name" value="Guanylate_kin-like_dom"/>
</dbReference>
<keyword evidence="7 13" id="KW-0808">Transferase</keyword>
<comment type="similarity">
    <text evidence="3 13">Belongs to the guanylate kinase family.</text>
</comment>
<keyword evidence="9 13" id="KW-0418">Kinase</keyword>
<evidence type="ECO:0000256" key="2">
    <source>
        <dbReference type="ARBA" id="ARBA00004496"/>
    </source>
</evidence>
<feature type="domain" description="Guanylate kinase-like" evidence="14">
    <location>
        <begin position="9"/>
        <end position="187"/>
    </location>
</feature>
<dbReference type="EC" id="2.7.4.8" evidence="4 13"/>
<dbReference type="CDD" id="cd00071">
    <property type="entry name" value="GMPK"/>
    <property type="match status" value="1"/>
</dbReference>
<dbReference type="EMBL" id="BMHQ01000005">
    <property type="protein sequence ID" value="GGE16901.1"/>
    <property type="molecule type" value="Genomic_DNA"/>
</dbReference>
<proteinExistence type="inferred from homology"/>